<accession>A0AAE4BQC6</accession>
<sequence length="831" mass="87841">MEVHMSGVGTARMQSSAHAALSPQGLTSVGGLQLRPDSNGYADRDGYRYVWATFKVRNATPNGTPNATSLSNLTFMAASVDTGPLATASGTPFRNLKRFDGSTYTEPKLSALARSFQPTQKLDTSGSLTPIAQGSDLQLFSEAAVAEGQWFNTSSAPLTYAELGVGTVLPYGFVVRNPAELGTSNERTLPSVAADNRPVADQFDGLVTFAVKLPLQADPADNPFTFSMVFEVGQDSVIRVTQTQEEQNAAGNTLATQRVQTLGATEVTVLPGSSLATPAAGLDRFNVLCSVRLSGPASAPTSSFPNVPLPAVGEVTRVQGSNATLCLPGGTTGAAEYTILPFNEQSSAQQLSALARQTVSVTGPPNPSIGATTPPLGSLGALSAETAISVSPHPTEQLPLPNAATLVNTKQLSAQALPTFLPATGDKMTLNVAQGCSGATDLRTGTVRRVGTQGIIVTDDANPAGGYSEVDLDELITLFDSKVWPVTTGAFGTPTDLDTNQRVVIFITRAVNELSPPASSTVNYGYFDARDLYDSSSCSRSNMGEALYMLAPDPTGTVNSNVRPVSTVKGNFGPTVAHEMQHLINASRRLYVNGSVSLEDPWLNEALSNFAEELMFYNDSVGLPPRQNIVVTNLTTGPNASRRVAAYNTYANPNYSRLRSFVQRPDLYGPIWTTDSLGARGAAWQFLRYASDRYAANTPGATDSGPGSLTYALVNSTSTGLANLDAVLGGNSQAFLRDWTVATYVDDAVPGISPAFQQLSWNYRSIYTALGGTWITPRLLNANTTLTLNYQMYATSFLRAGVNVGTTGTMLLRAPVGVSTDKVSYAVVRTK</sequence>
<organism evidence="1 2">
    <name type="scientific">Deinococcus soli</name>
    <name type="common">ex Cha et al. 2016</name>
    <dbReference type="NCBI Taxonomy" id="1309411"/>
    <lineage>
        <taxon>Bacteria</taxon>
        <taxon>Thermotogati</taxon>
        <taxon>Deinococcota</taxon>
        <taxon>Deinococci</taxon>
        <taxon>Deinococcales</taxon>
        <taxon>Deinococcaceae</taxon>
        <taxon>Deinococcus</taxon>
    </lineage>
</organism>
<evidence type="ECO:0000313" key="2">
    <source>
        <dbReference type="Proteomes" id="UP001185331"/>
    </source>
</evidence>
<reference evidence="1" key="1">
    <citation type="submission" date="2023-07" db="EMBL/GenBank/DDBJ databases">
        <title>Sorghum-associated microbial communities from plants grown in Nebraska, USA.</title>
        <authorList>
            <person name="Schachtman D."/>
        </authorList>
    </citation>
    <scope>NUCLEOTIDE SEQUENCE</scope>
    <source>
        <strain evidence="1">BE330</strain>
    </source>
</reference>
<evidence type="ECO:0008006" key="3">
    <source>
        <dbReference type="Google" id="ProtNLM"/>
    </source>
</evidence>
<protein>
    <recommendedName>
        <fullName evidence="3">Peptidase M30</fullName>
    </recommendedName>
</protein>
<dbReference type="Proteomes" id="UP001185331">
    <property type="component" value="Unassembled WGS sequence"/>
</dbReference>
<dbReference type="EMBL" id="JAVDQK010000024">
    <property type="protein sequence ID" value="MDR6221149.1"/>
    <property type="molecule type" value="Genomic_DNA"/>
</dbReference>
<gene>
    <name evidence="1" type="ORF">J2Y00_004781</name>
</gene>
<name>A0AAE4BQC6_9DEIO</name>
<evidence type="ECO:0000313" key="1">
    <source>
        <dbReference type="EMBL" id="MDR6221149.1"/>
    </source>
</evidence>
<dbReference type="RefSeq" id="WP_309858710.1">
    <property type="nucleotide sequence ID" value="NZ_JAVDQJ010000022.1"/>
</dbReference>
<comment type="caution">
    <text evidence="1">The sequence shown here is derived from an EMBL/GenBank/DDBJ whole genome shotgun (WGS) entry which is preliminary data.</text>
</comment>
<proteinExistence type="predicted"/>
<dbReference type="AlphaFoldDB" id="A0AAE4BQC6"/>